<dbReference type="SUPFAM" id="SSF52799">
    <property type="entry name" value="(Phosphotyrosine protein) phosphatases II"/>
    <property type="match status" value="1"/>
</dbReference>
<dbReference type="Gene3D" id="3.90.190.10">
    <property type="entry name" value="Protein tyrosine phosphatase superfamily"/>
    <property type="match status" value="1"/>
</dbReference>
<name>A0A9D2H2H8_9FIRM</name>
<accession>A0A9D2H2H8</accession>
<organism evidence="2 3">
    <name type="scientific">Candidatus Gallimonas gallistercoris</name>
    <dbReference type="NCBI Taxonomy" id="2838602"/>
    <lineage>
        <taxon>Bacteria</taxon>
        <taxon>Bacillati</taxon>
        <taxon>Bacillota</taxon>
        <taxon>Clostridia</taxon>
        <taxon>Candidatus Gallimonas</taxon>
    </lineage>
</organism>
<comment type="caution">
    <text evidence="2">The sequence shown here is derived from an EMBL/GenBank/DDBJ whole genome shotgun (WGS) entry which is preliminary data.</text>
</comment>
<protein>
    <submittedName>
        <fullName evidence="2">Tyrosine-protein phosphatase</fullName>
    </submittedName>
</protein>
<dbReference type="InterPro" id="IPR029021">
    <property type="entry name" value="Prot-tyrosine_phosphatase-like"/>
</dbReference>
<dbReference type="Proteomes" id="UP000824221">
    <property type="component" value="Unassembled WGS sequence"/>
</dbReference>
<evidence type="ECO:0000313" key="2">
    <source>
        <dbReference type="EMBL" id="HJA02709.1"/>
    </source>
</evidence>
<dbReference type="EMBL" id="DXAJ01000076">
    <property type="protein sequence ID" value="HJA02709.1"/>
    <property type="molecule type" value="Genomic_DNA"/>
</dbReference>
<evidence type="ECO:0000256" key="1">
    <source>
        <dbReference type="ARBA" id="ARBA00009580"/>
    </source>
</evidence>
<sequence>MKIQRLKLKKLNNTRDLGGIPAEGGRAVKAGKLFRSGRLSRLPKRTKTALEGLGIRTVVDLRTDTERCEHPDTLLEGAEYIALPLLCAPTGGITAERSSRLFVKAESRRIKEQFGTADNYMIHTYRGIVFDEKPQESLRRFLRLAVERDGLLWHCTGGKDRAGICAMLLEALLGVKEEDILQDYLASRRFCRKKFFINRLGVLIAPITLKFKKVLFGLMRIKREYMEGVISEMKARYGSIVGYCMKVLGITETDIALLREKYLV</sequence>
<dbReference type="PANTHER" id="PTHR31126">
    <property type="entry name" value="TYROSINE-PROTEIN PHOSPHATASE"/>
    <property type="match status" value="1"/>
</dbReference>
<reference evidence="2" key="1">
    <citation type="journal article" date="2021" name="PeerJ">
        <title>Extensive microbial diversity within the chicken gut microbiome revealed by metagenomics and culture.</title>
        <authorList>
            <person name="Gilroy R."/>
            <person name="Ravi A."/>
            <person name="Getino M."/>
            <person name="Pursley I."/>
            <person name="Horton D.L."/>
            <person name="Alikhan N.F."/>
            <person name="Baker D."/>
            <person name="Gharbi K."/>
            <person name="Hall N."/>
            <person name="Watson M."/>
            <person name="Adriaenssens E.M."/>
            <person name="Foster-Nyarko E."/>
            <person name="Jarju S."/>
            <person name="Secka A."/>
            <person name="Antonio M."/>
            <person name="Oren A."/>
            <person name="Chaudhuri R.R."/>
            <person name="La Ragione R."/>
            <person name="Hildebrand F."/>
            <person name="Pallen M.J."/>
        </authorList>
    </citation>
    <scope>NUCLEOTIDE SEQUENCE</scope>
    <source>
        <strain evidence="2">CHK156-179</strain>
    </source>
</reference>
<dbReference type="GO" id="GO:0004721">
    <property type="term" value="F:phosphoprotein phosphatase activity"/>
    <property type="evidence" value="ECO:0007669"/>
    <property type="project" value="InterPro"/>
</dbReference>
<proteinExistence type="inferred from homology"/>
<dbReference type="Pfam" id="PF13350">
    <property type="entry name" value="Y_phosphatase3"/>
    <property type="match status" value="1"/>
</dbReference>
<dbReference type="InterPro" id="IPR026893">
    <property type="entry name" value="Tyr/Ser_Pase_IphP-type"/>
</dbReference>
<dbReference type="PANTHER" id="PTHR31126:SF1">
    <property type="entry name" value="TYROSINE SPECIFIC PROTEIN PHOSPHATASES DOMAIN-CONTAINING PROTEIN"/>
    <property type="match status" value="1"/>
</dbReference>
<comment type="similarity">
    <text evidence="1">Belongs to the protein-tyrosine phosphatase family.</text>
</comment>
<gene>
    <name evidence="2" type="ORF">H9797_04940</name>
</gene>
<evidence type="ECO:0000313" key="3">
    <source>
        <dbReference type="Proteomes" id="UP000824221"/>
    </source>
</evidence>
<reference evidence="2" key="2">
    <citation type="submission" date="2021-04" db="EMBL/GenBank/DDBJ databases">
        <authorList>
            <person name="Gilroy R."/>
        </authorList>
    </citation>
    <scope>NUCLEOTIDE SEQUENCE</scope>
    <source>
        <strain evidence="2">CHK156-179</strain>
    </source>
</reference>
<dbReference type="AlphaFoldDB" id="A0A9D2H2H8"/>